<name>A0A6N3HRW2_KLEOX</name>
<sequence length="184" mass="20330">MANIKVHYANFPYQEITTGFGVISIKTSALQIKGEVITGDKLLSLEICTENNVKKIGGALGWGVVGGMLAGPAGIIAGAFLGGNKKDVTFIAEMKDGRKFMGTTDSKAYTDLTASKLKFEDILNVSLDDDESEYIPTYDEEMMIKANRMYNEPDYMAWKERTGEAEVVRAWMVKTGYYPPGYHE</sequence>
<gene>
    <name evidence="1" type="ORF">KOLFYP65_01506</name>
</gene>
<dbReference type="EMBL" id="CACRTM010000041">
    <property type="protein sequence ID" value="VYU79198.1"/>
    <property type="molecule type" value="Genomic_DNA"/>
</dbReference>
<reference evidence="1" key="1">
    <citation type="submission" date="2019-11" db="EMBL/GenBank/DDBJ databases">
        <authorList>
            <person name="Feng L."/>
        </authorList>
    </citation>
    <scope>NUCLEOTIDE SEQUENCE</scope>
    <source>
        <strain evidence="1">KOxytocaLFYP65</strain>
    </source>
</reference>
<dbReference type="AlphaFoldDB" id="A0A6N3HRW2"/>
<evidence type="ECO:0000313" key="1">
    <source>
        <dbReference type="EMBL" id="VYU79198.1"/>
    </source>
</evidence>
<accession>A0A6N3HRW2</accession>
<organism evidence="1">
    <name type="scientific">Klebsiella oxytoca</name>
    <dbReference type="NCBI Taxonomy" id="571"/>
    <lineage>
        <taxon>Bacteria</taxon>
        <taxon>Pseudomonadati</taxon>
        <taxon>Pseudomonadota</taxon>
        <taxon>Gammaproteobacteria</taxon>
        <taxon>Enterobacterales</taxon>
        <taxon>Enterobacteriaceae</taxon>
        <taxon>Klebsiella/Raoultella group</taxon>
        <taxon>Klebsiella</taxon>
    </lineage>
</organism>
<proteinExistence type="predicted"/>
<protein>
    <submittedName>
        <fullName evidence="1">Uncharacterized protein</fullName>
    </submittedName>
</protein>
<dbReference type="RefSeq" id="WP_156529913.1">
    <property type="nucleotide sequence ID" value="NZ_CACRTM010000041.1"/>
</dbReference>